<accession>A0AAD6X085</accession>
<feature type="compositionally biased region" description="Low complexity" evidence="1">
    <location>
        <begin position="71"/>
        <end position="103"/>
    </location>
</feature>
<evidence type="ECO:0000313" key="2">
    <source>
        <dbReference type="EMBL" id="KAJ7027504.1"/>
    </source>
</evidence>
<feature type="region of interest" description="Disordered" evidence="1">
    <location>
        <begin position="280"/>
        <end position="305"/>
    </location>
</feature>
<evidence type="ECO:0000256" key="1">
    <source>
        <dbReference type="SAM" id="MobiDB-lite"/>
    </source>
</evidence>
<dbReference type="Proteomes" id="UP001218188">
    <property type="component" value="Unassembled WGS sequence"/>
</dbReference>
<organism evidence="2 3">
    <name type="scientific">Mycena alexandri</name>
    <dbReference type="NCBI Taxonomy" id="1745969"/>
    <lineage>
        <taxon>Eukaryota</taxon>
        <taxon>Fungi</taxon>
        <taxon>Dikarya</taxon>
        <taxon>Basidiomycota</taxon>
        <taxon>Agaricomycotina</taxon>
        <taxon>Agaricomycetes</taxon>
        <taxon>Agaricomycetidae</taxon>
        <taxon>Agaricales</taxon>
        <taxon>Marasmiineae</taxon>
        <taxon>Mycenaceae</taxon>
        <taxon>Mycena</taxon>
    </lineage>
</organism>
<reference evidence="2" key="1">
    <citation type="submission" date="2023-03" db="EMBL/GenBank/DDBJ databases">
        <title>Massive genome expansion in bonnet fungi (Mycena s.s.) driven by repeated elements and novel gene families across ecological guilds.</title>
        <authorList>
            <consortium name="Lawrence Berkeley National Laboratory"/>
            <person name="Harder C.B."/>
            <person name="Miyauchi S."/>
            <person name="Viragh M."/>
            <person name="Kuo A."/>
            <person name="Thoen E."/>
            <person name="Andreopoulos B."/>
            <person name="Lu D."/>
            <person name="Skrede I."/>
            <person name="Drula E."/>
            <person name="Henrissat B."/>
            <person name="Morin E."/>
            <person name="Kohler A."/>
            <person name="Barry K."/>
            <person name="LaButti K."/>
            <person name="Morin E."/>
            <person name="Salamov A."/>
            <person name="Lipzen A."/>
            <person name="Mereny Z."/>
            <person name="Hegedus B."/>
            <person name="Baldrian P."/>
            <person name="Stursova M."/>
            <person name="Weitz H."/>
            <person name="Taylor A."/>
            <person name="Grigoriev I.V."/>
            <person name="Nagy L.G."/>
            <person name="Martin F."/>
            <person name="Kauserud H."/>
        </authorList>
    </citation>
    <scope>NUCLEOTIDE SEQUENCE</scope>
    <source>
        <strain evidence="2">CBHHK200</strain>
    </source>
</reference>
<feature type="compositionally biased region" description="Basic residues" evidence="1">
    <location>
        <begin position="60"/>
        <end position="70"/>
    </location>
</feature>
<sequence>MVPAPGQYIPPALFFDQAPSGAPFDGTHDQPTDLDADDASSSIRKRVDSESSESAAPPVKRPRGRPRGSKNKTTMAATAPKPTPKAPTQSTKKTTTTKSTQKNKANRENIPPPPVFLLESSDDEIEKTEDGKLRQWQPSEKTRAFDFILGAEADRRFEQHKVNPGHVYKRLSELVFGGARSSASVKSMYTRALTTFAWIRAFLEFTGNGGGDGDSDDDAEAILTRRLVAARESGLPLGDLKPATIDEWEKNGWTDLFMGRLGGSAKVMRKVVRSSAAAISDLDDDGDSDKEAEGNIHPSLQKTKHSAAAIVTEPKHTPASAFRKQVGQSFSGLGDFMKIKAAAEEKKAAVLDARLAFDREKLELEKARGKVDMAQKVLAMAGASDQVRDAANAFLLTLF</sequence>
<dbReference type="EMBL" id="JARJCM010000123">
    <property type="protein sequence ID" value="KAJ7027504.1"/>
    <property type="molecule type" value="Genomic_DNA"/>
</dbReference>
<name>A0AAD6X085_9AGAR</name>
<keyword evidence="3" id="KW-1185">Reference proteome</keyword>
<feature type="region of interest" description="Disordered" evidence="1">
    <location>
        <begin position="1"/>
        <end position="118"/>
    </location>
</feature>
<protein>
    <submittedName>
        <fullName evidence="2">Uncharacterized protein</fullName>
    </submittedName>
</protein>
<dbReference type="AlphaFoldDB" id="A0AAD6X085"/>
<gene>
    <name evidence="2" type="ORF">C8F04DRAFT_89707</name>
</gene>
<proteinExistence type="predicted"/>
<comment type="caution">
    <text evidence="2">The sequence shown here is derived from an EMBL/GenBank/DDBJ whole genome shotgun (WGS) entry which is preliminary data.</text>
</comment>
<evidence type="ECO:0000313" key="3">
    <source>
        <dbReference type="Proteomes" id="UP001218188"/>
    </source>
</evidence>